<dbReference type="OrthoDB" id="5772781at2759"/>
<reference evidence="3 4" key="1">
    <citation type="submission" date="2019-06" db="EMBL/GenBank/DDBJ databases">
        <title>Draft genome sequence of the filamentous fungus Phialemoniopsis curvata isolated from diesel fuel.</title>
        <authorList>
            <person name="Varaljay V.A."/>
            <person name="Lyon W.J."/>
            <person name="Crouch A.L."/>
            <person name="Drake C.E."/>
            <person name="Hollomon J.M."/>
            <person name="Nadeau L.J."/>
            <person name="Nunn H.S."/>
            <person name="Stevenson B.S."/>
            <person name="Bojanowski C.L."/>
            <person name="Crookes-Goodson W.J."/>
        </authorList>
    </citation>
    <scope>NUCLEOTIDE SEQUENCE [LARGE SCALE GENOMIC DNA]</scope>
    <source>
        <strain evidence="3 4">D216</strain>
    </source>
</reference>
<proteinExistence type="predicted"/>
<dbReference type="RefSeq" id="XP_030998417.1">
    <property type="nucleotide sequence ID" value="XM_031137970.1"/>
</dbReference>
<comment type="catalytic activity">
    <reaction evidence="2">
        <text>N(6)-D-ribulosyl-L-lysyl-[protein] + ATP = N(6)-(3-O-phospho-D-ribulosyl)-L-lysyl-[protein] + ADP + H(+)</text>
        <dbReference type="Rhea" id="RHEA:48432"/>
        <dbReference type="Rhea" id="RHEA-COMP:12103"/>
        <dbReference type="Rhea" id="RHEA-COMP:12104"/>
        <dbReference type="ChEBI" id="CHEBI:15378"/>
        <dbReference type="ChEBI" id="CHEBI:30616"/>
        <dbReference type="ChEBI" id="CHEBI:90418"/>
        <dbReference type="ChEBI" id="CHEBI:90420"/>
        <dbReference type="ChEBI" id="CHEBI:456216"/>
        <dbReference type="EC" id="2.7.1.172"/>
    </reaction>
    <physiologicalReaction direction="left-to-right" evidence="2">
        <dbReference type="Rhea" id="RHEA:48433"/>
    </physiologicalReaction>
</comment>
<dbReference type="PANTHER" id="PTHR18901">
    <property type="entry name" value="2-DEOXYGLUCOSE-6-PHOSPHATE PHOSPHATASE 2"/>
    <property type="match status" value="1"/>
</dbReference>
<protein>
    <recommendedName>
        <fullName evidence="1">protein-ribulosamine 3-kinase</fullName>
        <ecNumber evidence="1">2.7.1.172</ecNumber>
    </recommendedName>
</protein>
<dbReference type="Gene3D" id="3.90.1200.10">
    <property type="match status" value="1"/>
</dbReference>
<dbReference type="Gene3D" id="3.40.50.1000">
    <property type="entry name" value="HAD superfamily/HAD-like"/>
    <property type="match status" value="1"/>
</dbReference>
<dbReference type="Gene3D" id="1.10.150.240">
    <property type="entry name" value="Putative phosphatase, domain 2"/>
    <property type="match status" value="1"/>
</dbReference>
<dbReference type="STRING" id="1093900.A0A507BBV2"/>
<dbReference type="SUPFAM" id="SSF56784">
    <property type="entry name" value="HAD-like"/>
    <property type="match status" value="1"/>
</dbReference>
<organism evidence="3 4">
    <name type="scientific">Thyridium curvatum</name>
    <dbReference type="NCBI Taxonomy" id="1093900"/>
    <lineage>
        <taxon>Eukaryota</taxon>
        <taxon>Fungi</taxon>
        <taxon>Dikarya</taxon>
        <taxon>Ascomycota</taxon>
        <taxon>Pezizomycotina</taxon>
        <taxon>Sordariomycetes</taxon>
        <taxon>Sordariomycetidae</taxon>
        <taxon>Thyridiales</taxon>
        <taxon>Thyridiaceae</taxon>
        <taxon>Thyridium</taxon>
    </lineage>
</organism>
<evidence type="ECO:0000256" key="2">
    <source>
        <dbReference type="ARBA" id="ARBA00048655"/>
    </source>
</evidence>
<dbReference type="EC" id="2.7.1.172" evidence="1"/>
<dbReference type="NCBIfam" id="TIGR01509">
    <property type="entry name" value="HAD-SF-IA-v3"/>
    <property type="match status" value="1"/>
</dbReference>
<dbReference type="Pfam" id="PF13419">
    <property type="entry name" value="HAD_2"/>
    <property type="match status" value="1"/>
</dbReference>
<dbReference type="InterPro" id="IPR041492">
    <property type="entry name" value="HAD_2"/>
</dbReference>
<dbReference type="SFLD" id="SFLDG01129">
    <property type="entry name" value="C1.5:_HAD__Beta-PGM__Phosphata"/>
    <property type="match status" value="1"/>
</dbReference>
<accession>A0A507BBV2</accession>
<evidence type="ECO:0000313" key="4">
    <source>
        <dbReference type="Proteomes" id="UP000319257"/>
    </source>
</evidence>
<dbReference type="GO" id="GO:0102193">
    <property type="term" value="F:protein-ribulosamine 3-kinase activity"/>
    <property type="evidence" value="ECO:0007669"/>
    <property type="project" value="UniProtKB-EC"/>
</dbReference>
<dbReference type="InterPro" id="IPR036412">
    <property type="entry name" value="HAD-like_sf"/>
</dbReference>
<dbReference type="InterPro" id="IPR016477">
    <property type="entry name" value="Fructo-/Ketosamine-3-kinase"/>
</dbReference>
<dbReference type="InterPro" id="IPR023214">
    <property type="entry name" value="HAD_sf"/>
</dbReference>
<dbReference type="InterPro" id="IPR006439">
    <property type="entry name" value="HAD-SF_hydro_IA"/>
</dbReference>
<dbReference type="AlphaFoldDB" id="A0A507BBV2"/>
<dbReference type="Pfam" id="PF03881">
    <property type="entry name" value="Fructosamin_kin"/>
    <property type="match status" value="1"/>
</dbReference>
<dbReference type="InterPro" id="IPR011009">
    <property type="entry name" value="Kinase-like_dom_sf"/>
</dbReference>
<evidence type="ECO:0000256" key="1">
    <source>
        <dbReference type="ARBA" id="ARBA00011961"/>
    </source>
</evidence>
<dbReference type="FunFam" id="1.10.150.240:FF:000001">
    <property type="entry name" value="Haloacid dehalogenase-like hydrolase domain"/>
    <property type="match status" value="1"/>
</dbReference>
<dbReference type="EMBL" id="SKBQ01000016">
    <property type="protein sequence ID" value="TPX16706.1"/>
    <property type="molecule type" value="Genomic_DNA"/>
</dbReference>
<dbReference type="Proteomes" id="UP000319257">
    <property type="component" value="Unassembled WGS sequence"/>
</dbReference>
<comment type="caution">
    <text evidence="3">The sequence shown here is derived from an EMBL/GenBank/DDBJ whole genome shotgun (WGS) entry which is preliminary data.</text>
</comment>
<name>A0A507BBV2_9PEZI</name>
<keyword evidence="4" id="KW-1185">Reference proteome</keyword>
<dbReference type="GO" id="GO:0016791">
    <property type="term" value="F:phosphatase activity"/>
    <property type="evidence" value="ECO:0007669"/>
    <property type="project" value="UniProtKB-ARBA"/>
</dbReference>
<sequence length="608" mass="68506">MSTTTIEVVAASLPVDEHLAKFPPFKGPRIGGNFEVDDNVLAALPVPGTEVLHANTYGNSLWGRTARIVCRTPDGKTVSYFHKSIKHEMSLHMIEADFESQKALHNVIPTLAPKVFTWGPYKSDPTCHFMLAAFREVGQQPPEPVRFTARLAQLHKESVSPTGKFGFHLKTMAGPIKQHNDGWSDSWEEIFGNFLGHLLDLDGEKNKAWPEFEHIKYLTKVRVIPRLLRPLQSNGRSIKPCLVHGDLWDGNSATDMQTGEPFIFDPKSFYAHNEYETGNWRAPRHRLSSKIYVRQYQRNFPVSEPEEDWDARNLLYSLTYNTSAAILYPAMKQRDARDGVRDSHPPVRACIFDMDGLLLNTEDIYTQCADNVLTKYGRPRLPWSVKAKLMGVPGSSNGDVFHEWAQLPIGREQFKKEQNEQQQLLFAESLPLHLKGAQNDSHQPIEIALATSSEGYNYDRKATRPETKKFLDLIPENRRILGDDPRVKDGRGKPAPDMYLLALETINSTLPESAPKIKPNECLVFEDSVPGVEAGRRAGMRAVWIPHEGLAAEYKGREKEVLAGRTGLVKIGDEHQLGQLDDGRAEQLASLEDFPYAKYGIQPPGLDR</sequence>
<dbReference type="InterPro" id="IPR023198">
    <property type="entry name" value="PGP-like_dom2"/>
</dbReference>
<dbReference type="InParanoid" id="A0A507BBV2"/>
<evidence type="ECO:0000313" key="3">
    <source>
        <dbReference type="EMBL" id="TPX16706.1"/>
    </source>
</evidence>
<gene>
    <name evidence="3" type="ORF">E0L32_003647</name>
</gene>
<dbReference type="SUPFAM" id="SSF56112">
    <property type="entry name" value="Protein kinase-like (PK-like)"/>
    <property type="match status" value="1"/>
</dbReference>
<dbReference type="PANTHER" id="PTHR18901:SF42">
    <property type="entry name" value="SUPERFAMILY HYDROLASE, PUTATIVE-RELATED"/>
    <property type="match status" value="1"/>
</dbReference>
<dbReference type="SFLD" id="SFLDS00003">
    <property type="entry name" value="Haloacid_Dehalogenase"/>
    <property type="match status" value="1"/>
</dbReference>
<dbReference type="GeneID" id="41971094"/>